<proteinExistence type="predicted"/>
<name>A0AAD9H283_9PEZI</name>
<evidence type="ECO:0000313" key="2">
    <source>
        <dbReference type="EMBL" id="KAK2020436.1"/>
    </source>
</evidence>
<evidence type="ECO:0000313" key="3">
    <source>
        <dbReference type="Proteomes" id="UP001232148"/>
    </source>
</evidence>
<keyword evidence="1" id="KW-0472">Membrane</keyword>
<accession>A0AAD9H283</accession>
<dbReference type="AlphaFoldDB" id="A0AAD9H283"/>
<keyword evidence="1" id="KW-0812">Transmembrane</keyword>
<feature type="transmembrane region" description="Helical" evidence="1">
    <location>
        <begin position="32"/>
        <end position="53"/>
    </location>
</feature>
<keyword evidence="3" id="KW-1185">Reference proteome</keyword>
<protein>
    <submittedName>
        <fullName evidence="2">Uncharacterized protein</fullName>
    </submittedName>
</protein>
<keyword evidence="1" id="KW-1133">Transmembrane helix</keyword>
<dbReference type="EMBL" id="MU843254">
    <property type="protein sequence ID" value="KAK2020436.1"/>
    <property type="molecule type" value="Genomic_DNA"/>
</dbReference>
<comment type="caution">
    <text evidence="2">The sequence shown here is derived from an EMBL/GenBank/DDBJ whole genome shotgun (WGS) entry which is preliminary data.</text>
</comment>
<gene>
    <name evidence="2" type="ORF">LX32DRAFT_647395</name>
</gene>
<dbReference type="Proteomes" id="UP001232148">
    <property type="component" value="Unassembled WGS sequence"/>
</dbReference>
<reference evidence="2" key="1">
    <citation type="submission" date="2021-06" db="EMBL/GenBank/DDBJ databases">
        <title>Comparative genomics, transcriptomics and evolutionary studies reveal genomic signatures of adaptation to plant cell wall in hemibiotrophic fungi.</title>
        <authorList>
            <consortium name="DOE Joint Genome Institute"/>
            <person name="Baroncelli R."/>
            <person name="Diaz J.F."/>
            <person name="Benocci T."/>
            <person name="Peng M."/>
            <person name="Battaglia E."/>
            <person name="Haridas S."/>
            <person name="Andreopoulos W."/>
            <person name="Labutti K."/>
            <person name="Pangilinan J."/>
            <person name="Floch G.L."/>
            <person name="Makela M.R."/>
            <person name="Henrissat B."/>
            <person name="Grigoriev I.V."/>
            <person name="Crouch J.A."/>
            <person name="De Vries R.P."/>
            <person name="Sukno S.A."/>
            <person name="Thon M.R."/>
        </authorList>
    </citation>
    <scope>NUCLEOTIDE SEQUENCE</scope>
    <source>
        <strain evidence="2">MAFF235873</strain>
    </source>
</reference>
<evidence type="ECO:0000256" key="1">
    <source>
        <dbReference type="SAM" id="Phobius"/>
    </source>
</evidence>
<sequence length="66" mass="6821">MCRVSVRESNRSRTSLVSLVSPLCALGPRDGIGRAGCVLACLLACLLACVCVFGQGQKSAAAEPRV</sequence>
<organism evidence="2 3">
    <name type="scientific">Colletotrichum zoysiae</name>
    <dbReference type="NCBI Taxonomy" id="1216348"/>
    <lineage>
        <taxon>Eukaryota</taxon>
        <taxon>Fungi</taxon>
        <taxon>Dikarya</taxon>
        <taxon>Ascomycota</taxon>
        <taxon>Pezizomycotina</taxon>
        <taxon>Sordariomycetes</taxon>
        <taxon>Hypocreomycetidae</taxon>
        <taxon>Glomerellales</taxon>
        <taxon>Glomerellaceae</taxon>
        <taxon>Colletotrichum</taxon>
        <taxon>Colletotrichum graminicola species complex</taxon>
    </lineage>
</organism>